<organism evidence="2 3">
    <name type="scientific">Hyphomonas polymorpha PS728</name>
    <dbReference type="NCBI Taxonomy" id="1280954"/>
    <lineage>
        <taxon>Bacteria</taxon>
        <taxon>Pseudomonadati</taxon>
        <taxon>Pseudomonadota</taxon>
        <taxon>Alphaproteobacteria</taxon>
        <taxon>Hyphomonadales</taxon>
        <taxon>Hyphomonadaceae</taxon>
        <taxon>Hyphomonas</taxon>
    </lineage>
</organism>
<protein>
    <submittedName>
        <fullName evidence="2">2-hydroxychromene-2-carboxylate isomerase</fullName>
    </submittedName>
</protein>
<evidence type="ECO:0000259" key="1">
    <source>
        <dbReference type="Pfam" id="PF01323"/>
    </source>
</evidence>
<dbReference type="Pfam" id="PF01323">
    <property type="entry name" value="DSBA"/>
    <property type="match status" value="1"/>
</dbReference>
<dbReference type="PATRIC" id="fig|1280954.3.peg.1111"/>
<accession>A0A062VIG0</accession>
<dbReference type="STRING" id="1280954.HPO_05447"/>
<dbReference type="InterPro" id="IPR051924">
    <property type="entry name" value="GST_Kappa/NadH"/>
</dbReference>
<dbReference type="PANTHER" id="PTHR42943">
    <property type="entry name" value="GLUTATHIONE S-TRANSFERASE KAPPA"/>
    <property type="match status" value="1"/>
</dbReference>
<comment type="caution">
    <text evidence="2">The sequence shown here is derived from an EMBL/GenBank/DDBJ whole genome shotgun (WGS) entry which is preliminary data.</text>
</comment>
<dbReference type="Proteomes" id="UP000027100">
    <property type="component" value="Unassembled WGS sequence"/>
</dbReference>
<dbReference type="GO" id="GO:0016853">
    <property type="term" value="F:isomerase activity"/>
    <property type="evidence" value="ECO:0007669"/>
    <property type="project" value="UniProtKB-KW"/>
</dbReference>
<feature type="domain" description="DSBA-like thioredoxin" evidence="1">
    <location>
        <begin position="237"/>
        <end position="420"/>
    </location>
</feature>
<dbReference type="PANTHER" id="PTHR42943:SF2">
    <property type="entry name" value="GLUTATHIONE S-TRANSFERASE KAPPA 1"/>
    <property type="match status" value="1"/>
</dbReference>
<dbReference type="RefSeq" id="WP_035595563.1">
    <property type="nucleotide sequence ID" value="NZ_ARYM01000005.1"/>
</dbReference>
<reference evidence="2 3" key="1">
    <citation type="journal article" date="2014" name="Antonie Van Leeuwenhoek">
        <title>Hyphomonas beringensis sp. nov. and Hyphomonas chukchiensis sp. nov., isolated from surface seawater of the Bering Sea and Chukchi Sea.</title>
        <authorList>
            <person name="Li C."/>
            <person name="Lai Q."/>
            <person name="Li G."/>
            <person name="Dong C."/>
            <person name="Wang J."/>
            <person name="Liao Y."/>
            <person name="Shao Z."/>
        </authorList>
    </citation>
    <scope>NUCLEOTIDE SEQUENCE [LARGE SCALE GENOMIC DNA]</scope>
    <source>
        <strain evidence="2 3">PS728</strain>
    </source>
</reference>
<dbReference type="SUPFAM" id="SSF52833">
    <property type="entry name" value="Thioredoxin-like"/>
    <property type="match status" value="1"/>
</dbReference>
<proteinExistence type="predicted"/>
<dbReference type="Gene3D" id="3.40.30.10">
    <property type="entry name" value="Glutaredoxin"/>
    <property type="match status" value="1"/>
</dbReference>
<dbReference type="InterPro" id="IPR036249">
    <property type="entry name" value="Thioredoxin-like_sf"/>
</dbReference>
<keyword evidence="3" id="KW-1185">Reference proteome</keyword>
<evidence type="ECO:0000313" key="2">
    <source>
        <dbReference type="EMBL" id="KCZ99355.1"/>
    </source>
</evidence>
<dbReference type="GO" id="GO:0016491">
    <property type="term" value="F:oxidoreductase activity"/>
    <property type="evidence" value="ECO:0007669"/>
    <property type="project" value="InterPro"/>
</dbReference>
<dbReference type="InterPro" id="IPR001853">
    <property type="entry name" value="DSBA-like_thioredoxin_dom"/>
</dbReference>
<dbReference type="AlphaFoldDB" id="A0A062VIG0"/>
<keyword evidence="2" id="KW-0413">Isomerase</keyword>
<gene>
    <name evidence="2" type="ORF">HPO_05447</name>
</gene>
<dbReference type="EMBL" id="ARYM01000005">
    <property type="protein sequence ID" value="KCZ99355.1"/>
    <property type="molecule type" value="Genomic_DNA"/>
</dbReference>
<evidence type="ECO:0000313" key="3">
    <source>
        <dbReference type="Proteomes" id="UP000027100"/>
    </source>
</evidence>
<sequence>MSLKTQLVSQVTQYVTGEARQSKLRAAAERKRQRDGRMHQAEYFHVAGDPYSHLMLQVLPLLAARYEIQVKPRLAPPPPDWAAPERTKLEDYSREDAGRLAAKAGLRFTDPGAQPSAARLAQAEAALAGILDAPGFAVRALEISEALWAGAPLPPGGETAAAVLAEGGARREALGHYLGGMLHYEGEWYWGVDRLHYLERRLRELGAKKAGAPEAFLFVQPDSPQADANPGGAAKEVHFYLSFRSPYTYIAAERIRALAEAYGAELKLRFVLPMVMRGLPVPRMKGMYITKDVAREARRMGIPFGKIADPVGTPVERGYAILPMAMEAGVGFEYCQSFLKGVWAEGIDAGSDAGLRQIVERAGLDWGKARALIGGDHWRAEAEANRAEMMGLGIWGVPSFRVGDVATWGQDRMWIIEDALAK</sequence>
<name>A0A062VIG0_9PROT</name>
<dbReference type="eggNOG" id="COG3917">
    <property type="taxonomic scope" value="Bacteria"/>
</dbReference>